<dbReference type="Proteomes" id="UP001275315">
    <property type="component" value="Unassembled WGS sequence"/>
</dbReference>
<gene>
    <name evidence="2" type="ORF">RWD45_09130</name>
</gene>
<sequence>MFTVEFKKLFQPILLLVALLITIVFFNQELTFIHKFWPNGGLIPIYEQASDWQNRFGQTLEDEEIAEIEAEYVTLVKQADMIVWKTLSQKNFNLEIMLSLNPGMKKTFPLGQSMR</sequence>
<keyword evidence="1" id="KW-1133">Transmembrane helix</keyword>
<reference evidence="2 3" key="1">
    <citation type="submission" date="2023-10" db="EMBL/GenBank/DDBJ databases">
        <title>Virgibacillus soli CC-YMP-6 genome.</title>
        <authorList>
            <person name="Miliotis G."/>
            <person name="Sengupta P."/>
            <person name="Hameed A."/>
            <person name="Chuvochina M."/>
            <person name="Mcdonagh F."/>
            <person name="Simpson A.C."/>
            <person name="Singh N.K."/>
            <person name="Rekha P.D."/>
            <person name="Raman K."/>
            <person name="Hugenholtz P."/>
            <person name="Venkateswaran K."/>
        </authorList>
    </citation>
    <scope>NUCLEOTIDE SEQUENCE [LARGE SCALE GENOMIC DNA]</scope>
    <source>
        <strain evidence="2 3">CC-YMP-6</strain>
    </source>
</reference>
<protein>
    <submittedName>
        <fullName evidence="2">Uncharacterized protein</fullName>
    </submittedName>
</protein>
<evidence type="ECO:0000256" key="1">
    <source>
        <dbReference type="SAM" id="Phobius"/>
    </source>
</evidence>
<keyword evidence="1" id="KW-0812">Transmembrane</keyword>
<dbReference type="RefSeq" id="WP_320379400.1">
    <property type="nucleotide sequence ID" value="NZ_JAWDIQ010000001.1"/>
</dbReference>
<accession>A0ABU5CS77</accession>
<organism evidence="2 3">
    <name type="scientific">Paracerasibacillus soli</name>
    <dbReference type="NCBI Taxonomy" id="480284"/>
    <lineage>
        <taxon>Bacteria</taxon>
        <taxon>Bacillati</taxon>
        <taxon>Bacillota</taxon>
        <taxon>Bacilli</taxon>
        <taxon>Bacillales</taxon>
        <taxon>Bacillaceae</taxon>
        <taxon>Paracerasibacillus</taxon>
    </lineage>
</organism>
<name>A0ABU5CS77_9BACI</name>
<feature type="transmembrane region" description="Helical" evidence="1">
    <location>
        <begin position="9"/>
        <end position="26"/>
    </location>
</feature>
<dbReference type="EMBL" id="JAWDIQ010000001">
    <property type="protein sequence ID" value="MDY0408687.1"/>
    <property type="molecule type" value="Genomic_DNA"/>
</dbReference>
<comment type="caution">
    <text evidence="2">The sequence shown here is derived from an EMBL/GenBank/DDBJ whole genome shotgun (WGS) entry which is preliminary data.</text>
</comment>
<proteinExistence type="predicted"/>
<evidence type="ECO:0000313" key="3">
    <source>
        <dbReference type="Proteomes" id="UP001275315"/>
    </source>
</evidence>
<evidence type="ECO:0000313" key="2">
    <source>
        <dbReference type="EMBL" id="MDY0408687.1"/>
    </source>
</evidence>
<keyword evidence="1" id="KW-0472">Membrane</keyword>
<keyword evidence="3" id="KW-1185">Reference proteome</keyword>